<dbReference type="InterPro" id="IPR001343">
    <property type="entry name" value="Hemolysn_Ca-bd"/>
</dbReference>
<dbReference type="Gene3D" id="3.60.10.10">
    <property type="entry name" value="Endonuclease/exonuclease/phosphatase"/>
    <property type="match status" value="1"/>
</dbReference>
<dbReference type="InterPro" id="IPR047971">
    <property type="entry name" value="ExeM-like"/>
</dbReference>
<evidence type="ECO:0000256" key="1">
    <source>
        <dbReference type="SAM" id="MobiDB-lite"/>
    </source>
</evidence>
<keyword evidence="3" id="KW-1185">Reference proteome</keyword>
<dbReference type="Proteomes" id="UP000248916">
    <property type="component" value="Unassembled WGS sequence"/>
</dbReference>
<protein>
    <submittedName>
        <fullName evidence="2">Putative extracellular nuclease</fullName>
    </submittedName>
</protein>
<dbReference type="PANTHER" id="PTHR42834:SF1">
    <property type="entry name" value="ENDONUCLEASE_EXONUCLEASE_PHOSPHATASE FAMILY PROTEIN (AFU_ORTHOLOGUE AFUA_3G09210)"/>
    <property type="match status" value="1"/>
</dbReference>
<accession>A0A2W7NX55</accession>
<dbReference type="RefSeq" id="WP_111537582.1">
    <property type="nucleotide sequence ID" value="NZ_QKZL01000009.1"/>
</dbReference>
<dbReference type="Gene3D" id="2.150.10.10">
    <property type="entry name" value="Serralysin-like metalloprotease, C-terminal"/>
    <property type="match status" value="2"/>
</dbReference>
<organism evidence="2 3">
    <name type="scientific">Palleronia aestuarii</name>
    <dbReference type="NCBI Taxonomy" id="568105"/>
    <lineage>
        <taxon>Bacteria</taxon>
        <taxon>Pseudomonadati</taxon>
        <taxon>Pseudomonadota</taxon>
        <taxon>Alphaproteobacteria</taxon>
        <taxon>Rhodobacterales</taxon>
        <taxon>Roseobacteraceae</taxon>
        <taxon>Palleronia</taxon>
    </lineage>
</organism>
<proteinExistence type="predicted"/>
<dbReference type="SUPFAM" id="SSF56219">
    <property type="entry name" value="DNase I-like"/>
    <property type="match status" value="1"/>
</dbReference>
<reference evidence="2 3" key="1">
    <citation type="submission" date="2018-06" db="EMBL/GenBank/DDBJ databases">
        <title>Genomic Encyclopedia of Archaeal and Bacterial Type Strains, Phase II (KMG-II): from individual species to whole genera.</title>
        <authorList>
            <person name="Goeker M."/>
        </authorList>
    </citation>
    <scope>NUCLEOTIDE SEQUENCE [LARGE SCALE GENOMIC DNA]</scope>
    <source>
        <strain evidence="2 3">DSM 22009</strain>
    </source>
</reference>
<dbReference type="InterPro" id="IPR011049">
    <property type="entry name" value="Serralysin-like_metalloprot_C"/>
</dbReference>
<dbReference type="EMBL" id="QKZL01000009">
    <property type="protein sequence ID" value="PZX15822.1"/>
    <property type="molecule type" value="Genomic_DNA"/>
</dbReference>
<dbReference type="SUPFAM" id="SSF51120">
    <property type="entry name" value="beta-Roll"/>
    <property type="match status" value="1"/>
</dbReference>
<dbReference type="InterPro" id="IPR036691">
    <property type="entry name" value="Endo/exonu/phosph_ase_sf"/>
</dbReference>
<dbReference type="GO" id="GO:0005509">
    <property type="term" value="F:calcium ion binding"/>
    <property type="evidence" value="ECO:0007669"/>
    <property type="project" value="InterPro"/>
</dbReference>
<comment type="caution">
    <text evidence="2">The sequence shown here is derived from an EMBL/GenBank/DDBJ whole genome shotgun (WGS) entry which is preliminary data.</text>
</comment>
<dbReference type="CDD" id="cd04486">
    <property type="entry name" value="YhcR_OBF_like"/>
    <property type="match status" value="1"/>
</dbReference>
<gene>
    <name evidence="2" type="ORF">LX81_02455</name>
</gene>
<dbReference type="Pfam" id="PF00353">
    <property type="entry name" value="HemolysinCabind"/>
    <property type="match status" value="2"/>
</dbReference>
<sequence length="1126" mass="117253">MSLVITGIVDGPLTGGVPKAIELFALSDVADLSIYEVESANNDNDASGGGYQLSGSILAGEYLYLSAEAEGFASYFGFDPTYPNVGEASVNGDDAIVLYEAGSIVDVFGTVGPNEADPVWSYADGWAVRNDGTGPSTVFDPADWTFSGDDALDGATTNATAAAPMPIGGYVRGDDAGETPGDEPGSFVISEIDADTPGTDMAEFVEIFDGGAGGTSLDGLTLVLFNGNGDTAYDAISLDGQVTNAGGYFVVGSEAVANVGLAAFTSDGLQNGADAVALYAGAAPAVGEAATQENLLDAVVYDTNDADDAEMLAALGQSVQWNEDANGEKDTQSLSRVGDGFVAGTPTPGTGASETGGDVLPETVTLVSEVQGSTFGGADYTIGADDISPLDGQLVTIEAVITADYQSNGLGSMRDLGGFFVQEERADWDADATTSEGVFVFEGFEPVEDFAVGDLVRITGTVGEFRSQTQIEALSAEVLASGQELPDAIDVTLEAGDAVADGSGGYVANLEAYEGMRITLAQNVTVSELFNLDRFGEYTVAAGGRPVQFTQDNLPDEAGYEAHLRDVASRSVFIDDGRSVQNPDELRIIDGNDGVLQSSDEFRMGDTLTGVTGVLGYGFDEFRIQTPVGEWENTNPRPETAPEVDGAFRVASLNVLNYFTTIDAPGVSTDNGSDPRGADTQAELDRQTDKLVTAILGMEADVLGLIEIENDFAGDAFAVKTLVEELNAQSDGEDWAFVDPGQEFVGGDAIANAIIYRADKVTPLGDMAILTEFEGRDFIDPLDAGRPLNRPAIAQSFEDIATQKSFTVSVNHLKSKGSLSGLDADEAQGDGQGNNNATREAAAEILSDWLASDPTGQGASGTMILGDLNSYAQEDPIRALEDAGYTDVASALLGEDAYSYVFDGQIGTLDYVLVDDGLLGEVAGIAEWHINADEADALDYNLDFGRDPQLFDGTSPARHSDHDPVLAGFDFDIAYDVIAGTGRRDVLTGTDRLERLEGGAGNDILSGQGGADLLLGGAGNDAIYGGAGDDILVAGPGRLDTLFGGSGADTFAFSEEIATDGARDRSIIWDFDAVEDRIDLGGAEIDAIRGAGPIKQIDLEGGGDTITVMGVWDADEIQFVEPDLSM</sequence>
<dbReference type="OrthoDB" id="9773411at2"/>
<name>A0A2W7NX55_9RHOB</name>
<dbReference type="InterPro" id="IPR018511">
    <property type="entry name" value="Hemolysin-typ_Ca-bd_CS"/>
</dbReference>
<evidence type="ECO:0000313" key="3">
    <source>
        <dbReference type="Proteomes" id="UP000248916"/>
    </source>
</evidence>
<dbReference type="PANTHER" id="PTHR42834">
    <property type="entry name" value="ENDONUCLEASE/EXONUCLEASE/PHOSPHATASE FAMILY PROTEIN (AFU_ORTHOLOGUE AFUA_3G09210)"/>
    <property type="match status" value="1"/>
</dbReference>
<dbReference type="PROSITE" id="PS00330">
    <property type="entry name" value="HEMOLYSIN_CALCIUM"/>
    <property type="match status" value="2"/>
</dbReference>
<feature type="region of interest" description="Disordered" evidence="1">
    <location>
        <begin position="323"/>
        <end position="358"/>
    </location>
</feature>
<dbReference type="NCBIfam" id="NF033681">
    <property type="entry name" value="ExeM_NucH_DNase"/>
    <property type="match status" value="1"/>
</dbReference>
<evidence type="ECO:0000313" key="2">
    <source>
        <dbReference type="EMBL" id="PZX15822.1"/>
    </source>
</evidence>
<dbReference type="PRINTS" id="PR00313">
    <property type="entry name" value="CABNDNGRPT"/>
</dbReference>
<dbReference type="AlphaFoldDB" id="A0A2W7NX55"/>